<evidence type="ECO:0000313" key="2">
    <source>
        <dbReference type="EMBL" id="KAK9832033.1"/>
    </source>
</evidence>
<feature type="region of interest" description="Disordered" evidence="1">
    <location>
        <begin position="504"/>
        <end position="551"/>
    </location>
</feature>
<evidence type="ECO:0000313" key="3">
    <source>
        <dbReference type="Proteomes" id="UP001445335"/>
    </source>
</evidence>
<evidence type="ECO:0000256" key="1">
    <source>
        <dbReference type="SAM" id="MobiDB-lite"/>
    </source>
</evidence>
<feature type="compositionally biased region" description="Low complexity" evidence="1">
    <location>
        <begin position="541"/>
        <end position="551"/>
    </location>
</feature>
<organism evidence="2 3">
    <name type="scientific">Elliptochloris bilobata</name>
    <dbReference type="NCBI Taxonomy" id="381761"/>
    <lineage>
        <taxon>Eukaryota</taxon>
        <taxon>Viridiplantae</taxon>
        <taxon>Chlorophyta</taxon>
        <taxon>core chlorophytes</taxon>
        <taxon>Trebouxiophyceae</taxon>
        <taxon>Trebouxiophyceae incertae sedis</taxon>
        <taxon>Elliptochloris clade</taxon>
        <taxon>Elliptochloris</taxon>
    </lineage>
</organism>
<name>A0AAW1REM3_9CHLO</name>
<dbReference type="EMBL" id="JALJOU010000042">
    <property type="protein sequence ID" value="KAK9832033.1"/>
    <property type="molecule type" value="Genomic_DNA"/>
</dbReference>
<dbReference type="Proteomes" id="UP001445335">
    <property type="component" value="Unassembled WGS sequence"/>
</dbReference>
<protein>
    <submittedName>
        <fullName evidence="2">Uncharacterized protein</fullName>
    </submittedName>
</protein>
<sequence>MAAPVDTLLKGLSSVLDLYLRLDRLWSPAHARRPLLEPVDTRLSAWRAAEYAHWLTLPDDEVLELTSTTSKHEAGRYANDVRAALHWLLARGPGRGGACSMAGLAALCAAAALLHAAGVGGQSVPGATTYSTAKFSTNYGVSSPPVGYGWGNGCYLNKVAKVIVTVQANDPVSAIDPTPGSAPAGNPCGAFPAGFVTSPSWNAFLNCTCPIAGTGAGRRRRALLTLDQLVQPPPQHQATGVVVPGANGSGQSWSDSGASWNGGVPQGGFKFFGECKQNLLTLQATCNFVFDYSSRRLLDVLSKIQPAGGVPAGGTVQFQFCSINLGGSVVTSATCFESYGGNKPVIVKIASRAATDVLPPIGFNACYTDQTGSPNKCLVFTIAQSCANSVQPSYSDNVPSTIGEAALPGITHDVGQTWSQSWGPTPPSQAWGGSGQSWGGSAGGSAMPPPPGHFASAGAAVDSVLQAAGQGLSGVSQMVPGGGDGKQAVAAGQAAAAAEQGAGAVAGSGQGSDPVANPGYTSGASAARMEQATPGAPPQVPAGGASAVRPAAPVTPSAAAVATATGAQAQRAQPRAPTTVTTTVVGSAGRRHLGD</sequence>
<feature type="region of interest" description="Disordered" evidence="1">
    <location>
        <begin position="419"/>
        <end position="457"/>
    </location>
</feature>
<reference evidence="2 3" key="1">
    <citation type="journal article" date="2024" name="Nat. Commun.">
        <title>Phylogenomics reveals the evolutionary origins of lichenization in chlorophyte algae.</title>
        <authorList>
            <person name="Puginier C."/>
            <person name="Libourel C."/>
            <person name="Otte J."/>
            <person name="Skaloud P."/>
            <person name="Haon M."/>
            <person name="Grisel S."/>
            <person name="Petersen M."/>
            <person name="Berrin J.G."/>
            <person name="Delaux P.M."/>
            <person name="Dal Grande F."/>
            <person name="Keller J."/>
        </authorList>
    </citation>
    <scope>NUCLEOTIDE SEQUENCE [LARGE SCALE GENOMIC DNA]</scope>
    <source>
        <strain evidence="2 3">SAG 245.80</strain>
    </source>
</reference>
<feature type="compositionally biased region" description="Low complexity" evidence="1">
    <location>
        <begin position="565"/>
        <end position="585"/>
    </location>
</feature>
<dbReference type="AlphaFoldDB" id="A0AAW1REM3"/>
<feature type="compositionally biased region" description="Gly residues" evidence="1">
    <location>
        <begin position="432"/>
        <end position="443"/>
    </location>
</feature>
<feature type="region of interest" description="Disordered" evidence="1">
    <location>
        <begin position="565"/>
        <end position="595"/>
    </location>
</feature>
<proteinExistence type="predicted"/>
<accession>A0AAW1REM3</accession>
<keyword evidence="3" id="KW-1185">Reference proteome</keyword>
<comment type="caution">
    <text evidence="2">The sequence shown here is derived from an EMBL/GenBank/DDBJ whole genome shotgun (WGS) entry which is preliminary data.</text>
</comment>
<gene>
    <name evidence="2" type="ORF">WJX81_000157</name>
</gene>